<name>A0A212LH69_9HYPH</name>
<proteinExistence type="predicted"/>
<dbReference type="EMBL" id="FMJD01000008">
    <property type="protein sequence ID" value="SCM76719.1"/>
    <property type="molecule type" value="Genomic_DNA"/>
</dbReference>
<evidence type="ECO:0000313" key="2">
    <source>
        <dbReference type="EMBL" id="SCM76719.1"/>
    </source>
</evidence>
<gene>
    <name evidence="2" type="ORF">KL86PLE_40524</name>
</gene>
<feature type="compositionally biased region" description="Basic and acidic residues" evidence="1">
    <location>
        <begin position="1"/>
        <end position="16"/>
    </location>
</feature>
<accession>A0A212LH69</accession>
<evidence type="ECO:0000256" key="1">
    <source>
        <dbReference type="SAM" id="MobiDB-lite"/>
    </source>
</evidence>
<organism evidence="2">
    <name type="scientific">uncultured Pleomorphomonas sp</name>
    <dbReference type="NCBI Taxonomy" id="442121"/>
    <lineage>
        <taxon>Bacteria</taxon>
        <taxon>Pseudomonadati</taxon>
        <taxon>Pseudomonadota</taxon>
        <taxon>Alphaproteobacteria</taxon>
        <taxon>Hyphomicrobiales</taxon>
        <taxon>Pleomorphomonadaceae</taxon>
        <taxon>Pleomorphomonas</taxon>
        <taxon>environmental samples</taxon>
    </lineage>
</organism>
<protein>
    <submittedName>
        <fullName evidence="2">Uncharacterized protein</fullName>
    </submittedName>
</protein>
<feature type="compositionally biased region" description="Basic and acidic residues" evidence="1">
    <location>
        <begin position="35"/>
        <end position="50"/>
    </location>
</feature>
<feature type="compositionally biased region" description="Basic residues" evidence="1">
    <location>
        <begin position="51"/>
        <end position="61"/>
    </location>
</feature>
<reference evidence="2" key="1">
    <citation type="submission" date="2016-08" db="EMBL/GenBank/DDBJ databases">
        <authorList>
            <person name="Seilhamer J.J."/>
        </authorList>
    </citation>
    <scope>NUCLEOTIDE SEQUENCE</scope>
    <source>
        <strain evidence="2">86</strain>
    </source>
</reference>
<dbReference type="AlphaFoldDB" id="A0A212LH69"/>
<feature type="region of interest" description="Disordered" evidence="1">
    <location>
        <begin position="1"/>
        <end position="153"/>
    </location>
</feature>
<sequence length="153" mass="16625">MEQADHLGEGDDRLGRLVDGGPRRARRPAGAEGGDLDRDRHGGRLQEVVRRARRRRRRLSRPPRPQGHGDDAAALGLRGVDGAAQPCQRKRRHHAGDGRLRPQSLPPVRAGRRHPRHAGKDDDPDADDPLTPDAGARPGGRVPALLLPSLSPT</sequence>